<reference evidence="2 3" key="1">
    <citation type="journal article" date="2016" name="Nat. Commun.">
        <title>Thousands of microbial genomes shed light on interconnected biogeochemical processes in an aquifer system.</title>
        <authorList>
            <person name="Anantharaman K."/>
            <person name="Brown C.T."/>
            <person name="Hug L.A."/>
            <person name="Sharon I."/>
            <person name="Castelle C.J."/>
            <person name="Probst A.J."/>
            <person name="Thomas B.C."/>
            <person name="Singh A."/>
            <person name="Wilkins M.J."/>
            <person name="Karaoz U."/>
            <person name="Brodie E.L."/>
            <person name="Williams K.H."/>
            <person name="Hubbard S.S."/>
            <person name="Banfield J.F."/>
        </authorList>
    </citation>
    <scope>NUCLEOTIDE SEQUENCE [LARGE SCALE GENOMIC DNA]</scope>
</reference>
<dbReference type="STRING" id="1802281.A3A44_02120"/>
<name>A0A1G2LAC6_9BACT</name>
<sequence>MRHWILVSAALIIALGFVLVYFGFLPSGNFPSPDSAKWQAVFLSNGQVYFGRLENYNRGYARLTSVYYLRAADALQQGGGEANQSINLVKLGGELHGPEDEMFIPKDKIQFWENLKASSQVVRAIEEAGGARK</sequence>
<dbReference type="EMBL" id="MHQT01000038">
    <property type="protein sequence ID" value="OHA08593.1"/>
    <property type="molecule type" value="Genomic_DNA"/>
</dbReference>
<keyword evidence="1" id="KW-0812">Transmembrane</keyword>
<organism evidence="2 3">
    <name type="scientific">Candidatus Sungbacteria bacterium RIFCSPLOWO2_01_FULL_60_25</name>
    <dbReference type="NCBI Taxonomy" id="1802281"/>
    <lineage>
        <taxon>Bacteria</taxon>
        <taxon>Candidatus Sungiibacteriota</taxon>
    </lineage>
</organism>
<dbReference type="Proteomes" id="UP000178977">
    <property type="component" value="Unassembled WGS sequence"/>
</dbReference>
<accession>A0A1G2LAC6</accession>
<comment type="caution">
    <text evidence="2">The sequence shown here is derived from an EMBL/GenBank/DDBJ whole genome shotgun (WGS) entry which is preliminary data.</text>
</comment>
<keyword evidence="1" id="KW-0472">Membrane</keyword>
<gene>
    <name evidence="2" type="ORF">A3A44_02120</name>
</gene>
<proteinExistence type="predicted"/>
<dbReference type="AlphaFoldDB" id="A0A1G2LAC6"/>
<evidence type="ECO:0000313" key="2">
    <source>
        <dbReference type="EMBL" id="OHA08593.1"/>
    </source>
</evidence>
<evidence type="ECO:0000313" key="3">
    <source>
        <dbReference type="Proteomes" id="UP000178977"/>
    </source>
</evidence>
<evidence type="ECO:0000256" key="1">
    <source>
        <dbReference type="SAM" id="Phobius"/>
    </source>
</evidence>
<keyword evidence="1" id="KW-1133">Transmembrane helix</keyword>
<protein>
    <submittedName>
        <fullName evidence="2">Uncharacterized protein</fullName>
    </submittedName>
</protein>
<feature type="transmembrane region" description="Helical" evidence="1">
    <location>
        <begin position="6"/>
        <end position="25"/>
    </location>
</feature>